<dbReference type="EMBL" id="BAAARK010000029">
    <property type="protein sequence ID" value="GAA2682177.1"/>
    <property type="molecule type" value="Genomic_DNA"/>
</dbReference>
<feature type="region of interest" description="Disordered" evidence="4">
    <location>
        <begin position="230"/>
        <end position="270"/>
    </location>
</feature>
<protein>
    <recommendedName>
        <fullName evidence="5">Prolyl 4-hydroxylase alpha subunit domain-containing protein</fullName>
    </recommendedName>
</protein>
<dbReference type="InterPro" id="IPR044862">
    <property type="entry name" value="Pro_4_hyd_alph_FE2OG_OXY"/>
</dbReference>
<name>A0ABN3SPS5_9ACTN</name>
<evidence type="ECO:0000256" key="1">
    <source>
        <dbReference type="ARBA" id="ARBA00001961"/>
    </source>
</evidence>
<evidence type="ECO:0000256" key="4">
    <source>
        <dbReference type="SAM" id="MobiDB-lite"/>
    </source>
</evidence>
<evidence type="ECO:0000256" key="2">
    <source>
        <dbReference type="ARBA" id="ARBA00022964"/>
    </source>
</evidence>
<evidence type="ECO:0000313" key="6">
    <source>
        <dbReference type="EMBL" id="GAA2682177.1"/>
    </source>
</evidence>
<dbReference type="Gene3D" id="2.60.120.620">
    <property type="entry name" value="q2cbj1_9rhob like domain"/>
    <property type="match status" value="1"/>
</dbReference>
<keyword evidence="7" id="KW-1185">Reference proteome</keyword>
<gene>
    <name evidence="6" type="ORF">GCM10009864_63610</name>
</gene>
<keyword evidence="3" id="KW-0560">Oxidoreductase</keyword>
<accession>A0ABN3SPS5</accession>
<keyword evidence="2" id="KW-0223">Dioxygenase</keyword>
<dbReference type="SMART" id="SM00702">
    <property type="entry name" value="P4Hc"/>
    <property type="match status" value="1"/>
</dbReference>
<proteinExistence type="predicted"/>
<comment type="cofactor">
    <cofactor evidence="1">
        <name>L-ascorbate</name>
        <dbReference type="ChEBI" id="CHEBI:38290"/>
    </cofactor>
</comment>
<reference evidence="6 7" key="1">
    <citation type="journal article" date="2019" name="Int. J. Syst. Evol. Microbiol.">
        <title>The Global Catalogue of Microorganisms (GCM) 10K type strain sequencing project: providing services to taxonomists for standard genome sequencing and annotation.</title>
        <authorList>
            <consortium name="The Broad Institute Genomics Platform"/>
            <consortium name="The Broad Institute Genome Sequencing Center for Infectious Disease"/>
            <person name="Wu L."/>
            <person name="Ma J."/>
        </authorList>
    </citation>
    <scope>NUCLEOTIDE SEQUENCE [LARGE SCALE GENOMIC DNA]</scope>
    <source>
        <strain evidence="6 7">JCM 16374</strain>
    </source>
</reference>
<comment type="caution">
    <text evidence="6">The sequence shown here is derived from an EMBL/GenBank/DDBJ whole genome shotgun (WGS) entry which is preliminary data.</text>
</comment>
<sequence>MPDVPSPPDATPSRSPDRLLDLSALRRAELAERPYRWAEIPDTLCDGPAAGETARRLEAEFPTRGFHLTERTGHGAEKTYRTRNLPLITQGRPVADSRHALTPLWRRLVDELAAPEYRAAVAEATGRRLDHCAVEARAVRYGPGYWIAPHTDRADKVVTQLWYFNSQWPAHWRGTLRILGSCAPDDVTTEVAPHQGSSVLLVRSADSWHSVTPVSADARQDRRTLLLHFIDPTADTGSGHQEAPPDDRTLDDARRPGATGGCTGPGPARD</sequence>
<dbReference type="Pfam" id="PF13640">
    <property type="entry name" value="2OG-FeII_Oxy_3"/>
    <property type="match status" value="1"/>
</dbReference>
<dbReference type="Proteomes" id="UP001500994">
    <property type="component" value="Unassembled WGS sequence"/>
</dbReference>
<organism evidence="6 7">
    <name type="scientific">Streptomyces lunalinharesii</name>
    <dbReference type="NCBI Taxonomy" id="333384"/>
    <lineage>
        <taxon>Bacteria</taxon>
        <taxon>Bacillati</taxon>
        <taxon>Actinomycetota</taxon>
        <taxon>Actinomycetes</taxon>
        <taxon>Kitasatosporales</taxon>
        <taxon>Streptomycetaceae</taxon>
        <taxon>Streptomyces</taxon>
    </lineage>
</organism>
<dbReference type="RefSeq" id="WP_344582373.1">
    <property type="nucleotide sequence ID" value="NZ_BAAARK010000029.1"/>
</dbReference>
<evidence type="ECO:0000256" key="3">
    <source>
        <dbReference type="ARBA" id="ARBA00023002"/>
    </source>
</evidence>
<evidence type="ECO:0000259" key="5">
    <source>
        <dbReference type="SMART" id="SM00702"/>
    </source>
</evidence>
<dbReference type="InterPro" id="IPR006620">
    <property type="entry name" value="Pro_4_hyd_alph"/>
</dbReference>
<feature type="compositionally biased region" description="Basic and acidic residues" evidence="4">
    <location>
        <begin position="243"/>
        <end position="255"/>
    </location>
</feature>
<evidence type="ECO:0000313" key="7">
    <source>
        <dbReference type="Proteomes" id="UP001500994"/>
    </source>
</evidence>
<feature type="domain" description="Prolyl 4-hydroxylase alpha subunit" evidence="5">
    <location>
        <begin position="35"/>
        <end position="230"/>
    </location>
</feature>